<dbReference type="Proteomes" id="UP000557217">
    <property type="component" value="Unassembled WGS sequence"/>
</dbReference>
<comment type="caution">
    <text evidence="1">The sequence shown here is derived from an EMBL/GenBank/DDBJ whole genome shotgun (WGS) entry which is preliminary data.</text>
</comment>
<accession>A0A840PXB3</accession>
<gene>
    <name evidence="1" type="ORF">HNR36_001224</name>
</gene>
<evidence type="ECO:0000313" key="2">
    <source>
        <dbReference type="Proteomes" id="UP000557217"/>
    </source>
</evidence>
<dbReference type="EMBL" id="JACHGZ010000010">
    <property type="protein sequence ID" value="MBB5148838.1"/>
    <property type="molecule type" value="Genomic_DNA"/>
</dbReference>
<name>A0A840PXB3_URETH</name>
<evidence type="ECO:0000313" key="1">
    <source>
        <dbReference type="EMBL" id="MBB5148838.1"/>
    </source>
</evidence>
<keyword evidence="2" id="KW-1185">Reference proteome</keyword>
<proteinExistence type="predicted"/>
<organism evidence="1 2">
    <name type="scientific">Ureibacillus thermosphaericus</name>
    <dbReference type="NCBI Taxonomy" id="51173"/>
    <lineage>
        <taxon>Bacteria</taxon>
        <taxon>Bacillati</taxon>
        <taxon>Bacillota</taxon>
        <taxon>Bacilli</taxon>
        <taxon>Bacillales</taxon>
        <taxon>Caryophanaceae</taxon>
        <taxon>Ureibacillus</taxon>
    </lineage>
</organism>
<protein>
    <submittedName>
        <fullName evidence="1">Uncharacterized protein</fullName>
    </submittedName>
</protein>
<reference evidence="1 2" key="1">
    <citation type="submission" date="2020-08" db="EMBL/GenBank/DDBJ databases">
        <title>Genomic Encyclopedia of Type Strains, Phase IV (KMG-IV): sequencing the most valuable type-strain genomes for metagenomic binning, comparative biology and taxonomic classification.</title>
        <authorList>
            <person name="Goeker M."/>
        </authorList>
    </citation>
    <scope>NUCLEOTIDE SEQUENCE [LARGE SCALE GENOMIC DNA]</scope>
    <source>
        <strain evidence="1 2">DSM 10633</strain>
    </source>
</reference>
<sequence length="30" mass="3382">MVGEYFLKGKGRKVASAQEMDLSKILLQQI</sequence>
<dbReference type="AlphaFoldDB" id="A0A840PXB3"/>